<evidence type="ECO:0000259" key="1">
    <source>
        <dbReference type="PROSITE" id="PS50921"/>
    </source>
</evidence>
<dbReference type="PROSITE" id="PS50921">
    <property type="entry name" value="ANTAR"/>
    <property type="match status" value="1"/>
</dbReference>
<dbReference type="Proteomes" id="UP001298593">
    <property type="component" value="Unassembled WGS sequence"/>
</dbReference>
<proteinExistence type="predicted"/>
<dbReference type="SUPFAM" id="SSF52172">
    <property type="entry name" value="CheY-like"/>
    <property type="match status" value="1"/>
</dbReference>
<dbReference type="InterPro" id="IPR005561">
    <property type="entry name" value="ANTAR"/>
</dbReference>
<protein>
    <submittedName>
        <fullName evidence="2">ANTAR domain-containing protein</fullName>
    </submittedName>
</protein>
<sequence>TVHGFTEPEAFKWIQRAAMDKRTTMRQVAEVVLENVEAPVNPPA</sequence>
<evidence type="ECO:0000313" key="2">
    <source>
        <dbReference type="EMBL" id="MEB3035335.1"/>
    </source>
</evidence>
<feature type="non-terminal residue" evidence="2">
    <location>
        <position position="1"/>
    </location>
</feature>
<dbReference type="RefSeq" id="WP_329780720.1">
    <property type="nucleotide sequence ID" value="NZ_JAYJJU010000188.1"/>
</dbReference>
<reference evidence="2 3" key="1">
    <citation type="submission" date="2023-12" db="EMBL/GenBank/DDBJ databases">
        <title>Description of new species of Mycobacterium terrae complex isolated from sewage at the Sao Paulo Zoological Park Foundation in Brazil.</title>
        <authorList>
            <person name="Romagnoli C.L."/>
            <person name="Conceicao E.C."/>
            <person name="Machado E."/>
            <person name="Barreto L.B.P.F."/>
            <person name="Sharma A."/>
            <person name="Silva N.M."/>
            <person name="Marques L.E."/>
            <person name="Juliana M.A."/>
            <person name="Lourenco M.C.S."/>
            <person name="Digiampietri L.A."/>
            <person name="Suffys P.N."/>
            <person name="Viana-Niero C."/>
        </authorList>
    </citation>
    <scope>NUCLEOTIDE SEQUENCE [LARGE SCALE GENOMIC DNA]</scope>
    <source>
        <strain evidence="2 3">MYC340</strain>
    </source>
</reference>
<gene>
    <name evidence="2" type="ORF">KV113_27735</name>
</gene>
<accession>A0ABU5Y539</accession>
<organism evidence="2 3">
    <name type="scientific">[Mycobacterium] nativiensis</name>
    <dbReference type="NCBI Taxonomy" id="2855503"/>
    <lineage>
        <taxon>Bacteria</taxon>
        <taxon>Bacillati</taxon>
        <taxon>Actinomycetota</taxon>
        <taxon>Actinomycetes</taxon>
        <taxon>Mycobacteriales</taxon>
        <taxon>Mycobacteriaceae</taxon>
        <taxon>Mycolicibacter</taxon>
    </lineage>
</organism>
<dbReference type="Gene3D" id="1.10.10.10">
    <property type="entry name" value="Winged helix-like DNA-binding domain superfamily/Winged helix DNA-binding domain"/>
    <property type="match status" value="1"/>
</dbReference>
<keyword evidence="3" id="KW-1185">Reference proteome</keyword>
<evidence type="ECO:0000313" key="3">
    <source>
        <dbReference type="Proteomes" id="UP001298593"/>
    </source>
</evidence>
<dbReference type="EMBL" id="JAYJJU010000188">
    <property type="protein sequence ID" value="MEB3035335.1"/>
    <property type="molecule type" value="Genomic_DNA"/>
</dbReference>
<comment type="caution">
    <text evidence="2">The sequence shown here is derived from an EMBL/GenBank/DDBJ whole genome shotgun (WGS) entry which is preliminary data.</text>
</comment>
<dbReference type="InterPro" id="IPR036388">
    <property type="entry name" value="WH-like_DNA-bd_sf"/>
</dbReference>
<dbReference type="Pfam" id="PF03861">
    <property type="entry name" value="ANTAR"/>
    <property type="match status" value="1"/>
</dbReference>
<feature type="domain" description="ANTAR" evidence="1">
    <location>
        <begin position="1"/>
        <end position="33"/>
    </location>
</feature>
<name>A0ABU5Y539_9MYCO</name>
<dbReference type="InterPro" id="IPR011006">
    <property type="entry name" value="CheY-like_superfamily"/>
</dbReference>